<sequence>MRITQKLLGAGVLAVVAGCSTLNSINPFASKPKGNLPAPLVELKGTMAVRTAWKLDIGKAQDYLFSPAVVGNTVVAASNDGSIARVEAESGRQLWRIKAESPLTAGVGTDGNMLVFGANKGAVLAYDMDGKAMWKYQASSEVISSPVVGQGIVVVRSIDNRIVGLDARTGEQKWTVQRISPPLTLRNAPGMVVVNKDVIIAQPGGKLISLLLATGAPRWEATVGEARGATELERVTDIGGTPVVFGNEVCAAAYQGRVACFELASGSPRWNKELSSEVGVSVDQRFVFAVDDKGAVSAFDRESGTSVWKNDKLGFRRVSTPVSYGRAVAVGDYQGYIHFLSREDGAFLARAATDGSPVISVPQVAGSNLIFQTQSGTVTAIAVE</sequence>
<name>A0A418Y4L3_9BURK</name>
<dbReference type="InterPro" id="IPR018391">
    <property type="entry name" value="PQQ_b-propeller_rpt"/>
</dbReference>
<protein>
    <recommendedName>
        <fullName evidence="4">Outer membrane protein assembly factor BamB</fullName>
    </recommendedName>
</protein>
<evidence type="ECO:0000256" key="2">
    <source>
        <dbReference type="ARBA" id="ARBA00023136"/>
    </source>
</evidence>
<dbReference type="GO" id="GO:0009279">
    <property type="term" value="C:cell outer membrane"/>
    <property type="evidence" value="ECO:0007669"/>
    <property type="project" value="UniProtKB-SubCell"/>
</dbReference>
<evidence type="ECO:0000256" key="4">
    <source>
        <dbReference type="HAMAP-Rule" id="MF_00923"/>
    </source>
</evidence>
<comment type="similarity">
    <text evidence="4">Belongs to the BamB family.</text>
</comment>
<keyword evidence="7" id="KW-1185">Reference proteome</keyword>
<dbReference type="InterPro" id="IPR017687">
    <property type="entry name" value="BamB"/>
</dbReference>
<dbReference type="NCBIfam" id="TIGR03300">
    <property type="entry name" value="assembly_YfgL"/>
    <property type="match status" value="1"/>
</dbReference>
<reference evidence="6 7" key="1">
    <citation type="submission" date="2018-09" db="EMBL/GenBank/DDBJ databases">
        <authorList>
            <person name="Zhu H."/>
        </authorList>
    </citation>
    <scope>NUCLEOTIDE SEQUENCE [LARGE SCALE GENOMIC DNA]</scope>
    <source>
        <strain evidence="6 7">K1S02-61</strain>
    </source>
</reference>
<dbReference type="RefSeq" id="WP_119810295.1">
    <property type="nucleotide sequence ID" value="NZ_QYUP01000079.1"/>
</dbReference>
<dbReference type="Gene3D" id="2.130.10.10">
    <property type="entry name" value="YVTN repeat-like/Quinoprotein amine dehydrogenase"/>
    <property type="match status" value="1"/>
</dbReference>
<comment type="subunit">
    <text evidence="4">Part of the Bam complex.</text>
</comment>
<dbReference type="InterPro" id="IPR015943">
    <property type="entry name" value="WD40/YVTN_repeat-like_dom_sf"/>
</dbReference>
<keyword evidence="2 4" id="KW-0472">Membrane</keyword>
<comment type="function">
    <text evidence="4">Part of the outer membrane protein assembly complex, which is involved in assembly and insertion of beta-barrel proteins into the outer membrane.</text>
</comment>
<keyword evidence="4" id="KW-0449">Lipoprotein</keyword>
<evidence type="ECO:0000313" key="7">
    <source>
        <dbReference type="Proteomes" id="UP000284006"/>
    </source>
</evidence>
<evidence type="ECO:0000313" key="6">
    <source>
        <dbReference type="EMBL" id="RJG20742.1"/>
    </source>
</evidence>
<dbReference type="GO" id="GO:0051205">
    <property type="term" value="P:protein insertion into membrane"/>
    <property type="evidence" value="ECO:0007669"/>
    <property type="project" value="UniProtKB-UniRule"/>
</dbReference>
<dbReference type="HAMAP" id="MF_00923">
    <property type="entry name" value="OM_assembly_BamB"/>
    <property type="match status" value="1"/>
</dbReference>
<accession>A0A418Y4L3</accession>
<dbReference type="PANTHER" id="PTHR34512">
    <property type="entry name" value="CELL SURFACE PROTEIN"/>
    <property type="match status" value="1"/>
</dbReference>
<evidence type="ECO:0000256" key="3">
    <source>
        <dbReference type="ARBA" id="ARBA00023237"/>
    </source>
</evidence>
<dbReference type="Proteomes" id="UP000284006">
    <property type="component" value="Unassembled WGS sequence"/>
</dbReference>
<comment type="subcellular location">
    <subcellularLocation>
        <location evidence="4">Cell outer membrane</location>
        <topology evidence="4">Lipid-anchor</topology>
    </subcellularLocation>
</comment>
<organism evidence="6 7">
    <name type="scientific">Massilia cavernae</name>
    <dbReference type="NCBI Taxonomy" id="2320864"/>
    <lineage>
        <taxon>Bacteria</taxon>
        <taxon>Pseudomonadati</taxon>
        <taxon>Pseudomonadota</taxon>
        <taxon>Betaproteobacteria</taxon>
        <taxon>Burkholderiales</taxon>
        <taxon>Oxalobacteraceae</taxon>
        <taxon>Telluria group</taxon>
        <taxon>Massilia</taxon>
    </lineage>
</organism>
<keyword evidence="4" id="KW-0564">Palmitate</keyword>
<dbReference type="InterPro" id="IPR011047">
    <property type="entry name" value="Quinoprotein_ADH-like_sf"/>
</dbReference>
<dbReference type="Pfam" id="PF13360">
    <property type="entry name" value="PQQ_2"/>
    <property type="match status" value="1"/>
</dbReference>
<gene>
    <name evidence="4 6" type="primary">bamB</name>
    <name evidence="6" type="ORF">D3872_07910</name>
</gene>
<proteinExistence type="inferred from homology"/>
<dbReference type="PANTHER" id="PTHR34512:SF30">
    <property type="entry name" value="OUTER MEMBRANE PROTEIN ASSEMBLY FACTOR BAMB"/>
    <property type="match status" value="1"/>
</dbReference>
<dbReference type="SMART" id="SM00564">
    <property type="entry name" value="PQQ"/>
    <property type="match status" value="5"/>
</dbReference>
<dbReference type="InterPro" id="IPR002372">
    <property type="entry name" value="PQQ_rpt_dom"/>
</dbReference>
<keyword evidence="1 4" id="KW-0732">Signal</keyword>
<keyword evidence="3 4" id="KW-0998">Cell outer membrane</keyword>
<evidence type="ECO:0000259" key="5">
    <source>
        <dbReference type="Pfam" id="PF13360"/>
    </source>
</evidence>
<dbReference type="EMBL" id="QYUP01000079">
    <property type="protein sequence ID" value="RJG20742.1"/>
    <property type="molecule type" value="Genomic_DNA"/>
</dbReference>
<comment type="caution">
    <text evidence="6">The sequence shown here is derived from an EMBL/GenBank/DDBJ whole genome shotgun (WGS) entry which is preliminary data.</text>
</comment>
<dbReference type="AlphaFoldDB" id="A0A418Y4L3"/>
<dbReference type="PROSITE" id="PS51257">
    <property type="entry name" value="PROKAR_LIPOPROTEIN"/>
    <property type="match status" value="1"/>
</dbReference>
<dbReference type="OrthoDB" id="5173551at2"/>
<dbReference type="SUPFAM" id="SSF50998">
    <property type="entry name" value="Quinoprotein alcohol dehydrogenase-like"/>
    <property type="match status" value="1"/>
</dbReference>
<dbReference type="GO" id="GO:0043165">
    <property type="term" value="P:Gram-negative-bacterium-type cell outer membrane assembly"/>
    <property type="evidence" value="ECO:0007669"/>
    <property type="project" value="UniProtKB-UniRule"/>
</dbReference>
<evidence type="ECO:0000256" key="1">
    <source>
        <dbReference type="ARBA" id="ARBA00022729"/>
    </source>
</evidence>
<feature type="domain" description="Pyrrolo-quinoline quinone repeat" evidence="5">
    <location>
        <begin position="80"/>
        <end position="310"/>
    </location>
</feature>